<name>A0A0H2RQK5_9AGAM</name>
<feature type="region of interest" description="Disordered" evidence="1">
    <location>
        <begin position="268"/>
        <end position="306"/>
    </location>
</feature>
<evidence type="ECO:0000256" key="1">
    <source>
        <dbReference type="SAM" id="MobiDB-lite"/>
    </source>
</evidence>
<dbReference type="OrthoDB" id="2804412at2759"/>
<feature type="compositionally biased region" description="Polar residues" evidence="1">
    <location>
        <begin position="268"/>
        <end position="277"/>
    </location>
</feature>
<dbReference type="AlphaFoldDB" id="A0A0H2RQK5"/>
<feature type="compositionally biased region" description="Low complexity" evidence="1">
    <location>
        <begin position="577"/>
        <end position="588"/>
    </location>
</feature>
<evidence type="ECO:0000313" key="2">
    <source>
        <dbReference type="EMBL" id="KLO14144.1"/>
    </source>
</evidence>
<protein>
    <submittedName>
        <fullName evidence="2">Uncharacterized protein</fullName>
    </submittedName>
</protein>
<dbReference type="STRING" id="27342.A0A0H2RQK5"/>
<dbReference type="Proteomes" id="UP000053477">
    <property type="component" value="Unassembled WGS sequence"/>
</dbReference>
<evidence type="ECO:0000313" key="3">
    <source>
        <dbReference type="Proteomes" id="UP000053477"/>
    </source>
</evidence>
<accession>A0A0H2RQK5</accession>
<proteinExistence type="predicted"/>
<feature type="compositionally biased region" description="Basic and acidic residues" evidence="1">
    <location>
        <begin position="592"/>
        <end position="604"/>
    </location>
</feature>
<feature type="region of interest" description="Disordered" evidence="1">
    <location>
        <begin position="564"/>
        <end position="604"/>
    </location>
</feature>
<gene>
    <name evidence="2" type="ORF">SCHPADRAFT_329866</name>
</gene>
<dbReference type="InParanoid" id="A0A0H2RQK5"/>
<sequence length="604" mass="66683">MPPRQYLPTHELYAEQLLPLNLGYGLYEPDPGPGKEEIRIGDLGYILNGRFERIASVFTQGNGVENTVDEEFRAVNIYGDIDGRVLSSKSIRSVGVDGEASGGTSVPLGMSVRFSCEATSGASLIKKYRATDEKAAYPNVLKRHFEECVESVFEFATRRNHPITNLHNIILVTGRVMTGDWATIAFHNRSQDMNIAFQINAPVAGASFSLWGKWSEEITFPRKIGPRRQGATITDDEEPAFNQCIFIETYRMYTRPWYERLKSSLRISQKKGQAENTGGSKRGGGNASGSPISGPPSPQGSSERNSSEIGHQLVLTAYDALAVQAFYCSNSSFDSICIDEDDMKRTLPTSCTLSSMFDFVLDPSYAIDLDIISSYSSTKGKVVARLSHDNVFWNDLDSPGSVGDHENIPLSVNSRSARFADSLSKRTMALSLAGTEDVVVDVPIEKHSLSVDEGTFGLLPPPLNFVASPGAYEGNETTSRGTLSTSHSVVDPSKRTRRFSHHPEQSSAEGHGAISVKSPLPYNVKGDEQVRIISTAEYKQSKLVTKEPLPYAQHPELRELYLQHTDERGCRQENRLDSSPSSDLVSESAFRGNEECARWREHHH</sequence>
<feature type="region of interest" description="Disordered" evidence="1">
    <location>
        <begin position="469"/>
        <end position="520"/>
    </location>
</feature>
<feature type="compositionally biased region" description="Polar residues" evidence="1">
    <location>
        <begin position="475"/>
        <end position="488"/>
    </location>
</feature>
<organism evidence="2 3">
    <name type="scientific">Schizopora paradoxa</name>
    <dbReference type="NCBI Taxonomy" id="27342"/>
    <lineage>
        <taxon>Eukaryota</taxon>
        <taxon>Fungi</taxon>
        <taxon>Dikarya</taxon>
        <taxon>Basidiomycota</taxon>
        <taxon>Agaricomycotina</taxon>
        <taxon>Agaricomycetes</taxon>
        <taxon>Hymenochaetales</taxon>
        <taxon>Schizoporaceae</taxon>
        <taxon>Schizopora</taxon>
    </lineage>
</organism>
<feature type="compositionally biased region" description="Basic and acidic residues" evidence="1">
    <location>
        <begin position="564"/>
        <end position="576"/>
    </location>
</feature>
<reference evidence="2 3" key="1">
    <citation type="submission" date="2015-04" db="EMBL/GenBank/DDBJ databases">
        <title>Complete genome sequence of Schizopora paradoxa KUC8140, a cosmopolitan wood degrader in East Asia.</title>
        <authorList>
            <consortium name="DOE Joint Genome Institute"/>
            <person name="Min B."/>
            <person name="Park H."/>
            <person name="Jang Y."/>
            <person name="Kim J.-J."/>
            <person name="Kim K.H."/>
            <person name="Pangilinan J."/>
            <person name="Lipzen A."/>
            <person name="Riley R."/>
            <person name="Grigoriev I.V."/>
            <person name="Spatafora J.W."/>
            <person name="Choi I.-G."/>
        </authorList>
    </citation>
    <scope>NUCLEOTIDE SEQUENCE [LARGE SCALE GENOMIC DNA]</scope>
    <source>
        <strain evidence="2 3">KUC8140</strain>
    </source>
</reference>
<keyword evidence="3" id="KW-1185">Reference proteome</keyword>
<dbReference type="EMBL" id="KQ085948">
    <property type="protein sequence ID" value="KLO14144.1"/>
    <property type="molecule type" value="Genomic_DNA"/>
</dbReference>